<evidence type="ECO:0000256" key="1">
    <source>
        <dbReference type="SAM" id="MobiDB-lite"/>
    </source>
</evidence>
<evidence type="ECO:0000259" key="2">
    <source>
        <dbReference type="PROSITE" id="PS51212"/>
    </source>
</evidence>
<evidence type="ECO:0000313" key="3">
    <source>
        <dbReference type="EMBL" id="QBZ63876.1"/>
    </source>
</evidence>
<feature type="region of interest" description="Disordered" evidence="1">
    <location>
        <begin position="357"/>
        <end position="431"/>
    </location>
</feature>
<evidence type="ECO:0000313" key="4">
    <source>
        <dbReference type="Proteomes" id="UP000294847"/>
    </source>
</evidence>
<dbReference type="SMR" id="A0A4P7NQ50"/>
<accession>A0A4P7NQ50</accession>
<sequence>MRSATYLSAMAAMMASGAVAKSELTWSHVMFGDIPVMLEGRVDPIVNPGVPSMHVHSVSGPNNFNMNSTGESLVKAKCTSADVKGDMSAYWMPKVYFHDEKAGHYEPVDVFYMKAYYHFRPTDDKIKAFPLGLQMVSGDASLREAPKNKGKVGWYVENGVEPQPASFSCPRSQSSIAASRYAWPQDSDGSKSGFIGPDPNNLEKGVGFPFADCDGSNSPLRADLHFPSCYDPSKGLTNWKENMKWPVMDFKTWRENCPKGTVHVPQLFLEVYWDTKKFRDRWTPNSGKQPFVLSNGDRTGFSLHGDFISGWDEKVLQQMIDGCNAQHAGLKACPGAQENKQKCKIDDDKPVKEEITGKLKNLPGDNGLFGWGITAPKPSGNDSPLPDYQEKPKPVSPPSNEQPKPAPKAEEKPPAQEPPAPQVTSPPVEEPPMEVVTPKVIQTTDAAGKPTQVTVWETTTKWVTKTVYEGEPVATANPKAKQNAAGWAAAGCYRDTRDRVLRGDQRPTLGPMTNSKCVEHCSSKGFSIAGTQYASECYCGNEIAGTAKKIADTDCSMACEGDDADKCGGDWALSVFAKDTSALQKKSVDVNSHNKRHLHNHMLHHRSNKEHFHPRRR</sequence>
<dbReference type="PANTHER" id="PTHR43662:SF11">
    <property type="entry name" value="WSC DOMAIN-CONTAINING PROTEIN"/>
    <property type="match status" value="1"/>
</dbReference>
<dbReference type="PROSITE" id="PS51212">
    <property type="entry name" value="WSC"/>
    <property type="match status" value="1"/>
</dbReference>
<reference evidence="3 4" key="1">
    <citation type="journal article" date="2019" name="Mol. Biol. Evol.">
        <title>Blast fungal genomes show frequent chromosomal changes, gene gains and losses, and effector gene turnover.</title>
        <authorList>
            <person name="Gomez Luciano L.B."/>
            <person name="Jason Tsai I."/>
            <person name="Chuma I."/>
            <person name="Tosa Y."/>
            <person name="Chen Y.H."/>
            <person name="Li J.Y."/>
            <person name="Li M.Y."/>
            <person name="Jade Lu M.Y."/>
            <person name="Nakayashiki H."/>
            <person name="Li W.H."/>
        </authorList>
    </citation>
    <scope>NUCLEOTIDE SEQUENCE [LARGE SCALE GENOMIC DNA]</scope>
    <source>
        <strain evidence="3">MZ5-1-6</strain>
    </source>
</reference>
<organism evidence="3 4">
    <name type="scientific">Pyricularia oryzae</name>
    <name type="common">Rice blast fungus</name>
    <name type="synonym">Magnaporthe oryzae</name>
    <dbReference type="NCBI Taxonomy" id="318829"/>
    <lineage>
        <taxon>Eukaryota</taxon>
        <taxon>Fungi</taxon>
        <taxon>Dikarya</taxon>
        <taxon>Ascomycota</taxon>
        <taxon>Pezizomycotina</taxon>
        <taxon>Sordariomycetes</taxon>
        <taxon>Sordariomycetidae</taxon>
        <taxon>Magnaporthales</taxon>
        <taxon>Pyriculariaceae</taxon>
        <taxon>Pyricularia</taxon>
    </lineage>
</organism>
<dbReference type="InterPro" id="IPR018535">
    <property type="entry name" value="DUF1996"/>
</dbReference>
<dbReference type="Proteomes" id="UP000294847">
    <property type="component" value="Chromosome 6"/>
</dbReference>
<feature type="compositionally biased region" description="Low complexity" evidence="1">
    <location>
        <begin position="422"/>
        <end position="431"/>
    </location>
</feature>
<dbReference type="PANTHER" id="PTHR43662">
    <property type="match status" value="1"/>
</dbReference>
<gene>
    <name evidence="3" type="ORF">PoMZ_05567</name>
</gene>
<dbReference type="OMA" id="EYGGQCY"/>
<dbReference type="EMBL" id="CP034209">
    <property type="protein sequence ID" value="QBZ63876.1"/>
    <property type="molecule type" value="Genomic_DNA"/>
</dbReference>
<name>A0A4P7NQ50_PYROR</name>
<protein>
    <recommendedName>
        <fullName evidence="2">WSC domain-containing protein</fullName>
    </recommendedName>
</protein>
<dbReference type="SMART" id="SM00321">
    <property type="entry name" value="WSC"/>
    <property type="match status" value="1"/>
</dbReference>
<dbReference type="Pfam" id="PF09362">
    <property type="entry name" value="DUF1996"/>
    <property type="match status" value="1"/>
</dbReference>
<feature type="domain" description="WSC" evidence="2">
    <location>
        <begin position="486"/>
        <end position="579"/>
    </location>
</feature>
<dbReference type="Pfam" id="PF01822">
    <property type="entry name" value="WSC"/>
    <property type="match status" value="1"/>
</dbReference>
<proteinExistence type="predicted"/>
<dbReference type="InterPro" id="IPR002889">
    <property type="entry name" value="WSC_carb-bd"/>
</dbReference>
<dbReference type="AlphaFoldDB" id="A0A4P7NQ50"/>